<proteinExistence type="predicted"/>
<dbReference type="Proteomes" id="UP001279734">
    <property type="component" value="Unassembled WGS sequence"/>
</dbReference>
<evidence type="ECO:0000313" key="3">
    <source>
        <dbReference type="Proteomes" id="UP001279734"/>
    </source>
</evidence>
<name>A0AAD3S7G2_NEPGR</name>
<evidence type="ECO:0000313" key="2">
    <source>
        <dbReference type="EMBL" id="GMH05711.1"/>
    </source>
</evidence>
<keyword evidence="3" id="KW-1185">Reference proteome</keyword>
<gene>
    <name evidence="2" type="ORF">Nepgr_007551</name>
</gene>
<feature type="region of interest" description="Disordered" evidence="1">
    <location>
        <begin position="120"/>
        <end position="152"/>
    </location>
</feature>
<protein>
    <submittedName>
        <fullName evidence="2">Uncharacterized protein</fullName>
    </submittedName>
</protein>
<feature type="compositionally biased region" description="Basic and acidic residues" evidence="1">
    <location>
        <begin position="129"/>
        <end position="151"/>
    </location>
</feature>
<dbReference type="EMBL" id="BSYO01000006">
    <property type="protein sequence ID" value="GMH05711.1"/>
    <property type="molecule type" value="Genomic_DNA"/>
</dbReference>
<evidence type="ECO:0000256" key="1">
    <source>
        <dbReference type="SAM" id="MobiDB-lite"/>
    </source>
</evidence>
<reference evidence="2" key="1">
    <citation type="submission" date="2023-05" db="EMBL/GenBank/DDBJ databases">
        <title>Nepenthes gracilis genome sequencing.</title>
        <authorList>
            <person name="Fukushima K."/>
        </authorList>
    </citation>
    <scope>NUCLEOTIDE SEQUENCE</scope>
    <source>
        <strain evidence="2">SING2019-196</strain>
    </source>
</reference>
<comment type="caution">
    <text evidence="2">The sequence shown here is derived from an EMBL/GenBank/DDBJ whole genome shotgun (WGS) entry which is preliminary data.</text>
</comment>
<accession>A0AAD3S7G2</accession>
<organism evidence="2 3">
    <name type="scientific">Nepenthes gracilis</name>
    <name type="common">Slender pitcher plant</name>
    <dbReference type="NCBI Taxonomy" id="150966"/>
    <lineage>
        <taxon>Eukaryota</taxon>
        <taxon>Viridiplantae</taxon>
        <taxon>Streptophyta</taxon>
        <taxon>Embryophyta</taxon>
        <taxon>Tracheophyta</taxon>
        <taxon>Spermatophyta</taxon>
        <taxon>Magnoliopsida</taxon>
        <taxon>eudicotyledons</taxon>
        <taxon>Gunneridae</taxon>
        <taxon>Pentapetalae</taxon>
        <taxon>Caryophyllales</taxon>
        <taxon>Nepenthaceae</taxon>
        <taxon>Nepenthes</taxon>
    </lineage>
</organism>
<dbReference type="AlphaFoldDB" id="A0AAD3S7G2"/>
<sequence length="182" mass="21385">MAEWKYQWCGCPVEVRTPRREQYLVEVRKDEKQLWCLVVRVVCWVKLGLEFAVVGVVEFEETVVDLPSKACLQLDATSFAPRAHPMQVSPESLRRDQGELFRNFIKFRSIERMKNNRFHSAGTPTVMQTDRESRHKWNLGNDRRRSREGRDTNGIFEVSSRWDRAVGRGRPNCSRSLEKNSR</sequence>